<protein>
    <submittedName>
        <fullName evidence="1">Uncharacterized protein</fullName>
    </submittedName>
</protein>
<organism evidence="1">
    <name type="scientific">Podoviridae sp. ct8eG6</name>
    <dbReference type="NCBI Taxonomy" id="2825223"/>
    <lineage>
        <taxon>Viruses</taxon>
        <taxon>Duplodnaviria</taxon>
        <taxon>Heunggongvirae</taxon>
        <taxon>Uroviricota</taxon>
        <taxon>Caudoviricetes</taxon>
    </lineage>
</organism>
<reference evidence="1" key="1">
    <citation type="journal article" date="2021" name="Proc. Natl. Acad. Sci. U.S.A.">
        <title>A Catalog of Tens of Thousands of Viruses from Human Metagenomes Reveals Hidden Associations with Chronic Diseases.</title>
        <authorList>
            <person name="Tisza M.J."/>
            <person name="Buck C.B."/>
        </authorList>
    </citation>
    <scope>NUCLEOTIDE SEQUENCE</scope>
    <source>
        <strain evidence="1">Ct8eG6</strain>
    </source>
</reference>
<dbReference type="EMBL" id="BK015276">
    <property type="protein sequence ID" value="DAD99157.1"/>
    <property type="molecule type" value="Genomic_DNA"/>
</dbReference>
<accession>A0A8S5NWH9</accession>
<evidence type="ECO:0000313" key="1">
    <source>
        <dbReference type="EMBL" id="DAD99157.1"/>
    </source>
</evidence>
<name>A0A8S5NWH9_9CAUD</name>
<proteinExistence type="predicted"/>
<sequence length="99" mass="12027">MRIYHDIKRIGFHDTIYILQRALTFAYEDYLFEPEVTFETNRFIVIYKKSDIKICMELSMCELEYSKITLEEFALRIKNRVISQYRNEMDKLYNGACEC</sequence>